<evidence type="ECO:0000313" key="1">
    <source>
        <dbReference type="EMBL" id="KAG5612213.1"/>
    </source>
</evidence>
<organism evidence="1 2">
    <name type="scientific">Solanum commersonii</name>
    <name type="common">Commerson's wild potato</name>
    <name type="synonym">Commerson's nightshade</name>
    <dbReference type="NCBI Taxonomy" id="4109"/>
    <lineage>
        <taxon>Eukaryota</taxon>
        <taxon>Viridiplantae</taxon>
        <taxon>Streptophyta</taxon>
        <taxon>Embryophyta</taxon>
        <taxon>Tracheophyta</taxon>
        <taxon>Spermatophyta</taxon>
        <taxon>Magnoliopsida</taxon>
        <taxon>eudicotyledons</taxon>
        <taxon>Gunneridae</taxon>
        <taxon>Pentapetalae</taxon>
        <taxon>asterids</taxon>
        <taxon>lamiids</taxon>
        <taxon>Solanales</taxon>
        <taxon>Solanaceae</taxon>
        <taxon>Solanoideae</taxon>
        <taxon>Solaneae</taxon>
        <taxon>Solanum</taxon>
    </lineage>
</organism>
<dbReference type="OrthoDB" id="660234at2759"/>
<accession>A0A9J5ZID0</accession>
<dbReference type="Proteomes" id="UP000824120">
    <property type="component" value="Chromosome 4"/>
</dbReference>
<reference evidence="1 2" key="1">
    <citation type="submission" date="2020-09" db="EMBL/GenBank/DDBJ databases">
        <title>De no assembly of potato wild relative species, Solanum commersonii.</title>
        <authorList>
            <person name="Cho K."/>
        </authorList>
    </citation>
    <scope>NUCLEOTIDE SEQUENCE [LARGE SCALE GENOMIC DNA]</scope>
    <source>
        <strain evidence="1">LZ3.2</strain>
        <tissue evidence="1">Leaf</tissue>
    </source>
</reference>
<comment type="caution">
    <text evidence="1">The sequence shown here is derived from an EMBL/GenBank/DDBJ whole genome shotgun (WGS) entry which is preliminary data.</text>
</comment>
<keyword evidence="2" id="KW-1185">Reference proteome</keyword>
<proteinExistence type="predicted"/>
<sequence length="156" mass="18919">MYIATTVLEILDFFYLCDKVIKLFNLKSFVMHVNFHLEKFRSIESVTMQFNSHNAYPEFKLNDSDWNEVNELRIFLKSFYDTTKKKFRMYYPTISEILIHICEISSLFSEYKTNELFISAIEVMITKFQKYFFPIPQIYLNAILFNPKYKEYVQKL</sequence>
<gene>
    <name evidence="1" type="ORF">H5410_023494</name>
</gene>
<name>A0A9J5ZID0_SOLCO</name>
<dbReference type="AlphaFoldDB" id="A0A9J5ZID0"/>
<evidence type="ECO:0000313" key="2">
    <source>
        <dbReference type="Proteomes" id="UP000824120"/>
    </source>
</evidence>
<protein>
    <submittedName>
        <fullName evidence="1">Uncharacterized protein</fullName>
    </submittedName>
</protein>
<dbReference type="EMBL" id="JACXVP010000004">
    <property type="protein sequence ID" value="KAG5612213.1"/>
    <property type="molecule type" value="Genomic_DNA"/>
</dbReference>